<feature type="transmembrane region" description="Helical" evidence="2">
    <location>
        <begin position="116"/>
        <end position="147"/>
    </location>
</feature>
<keyword evidence="2" id="KW-0812">Transmembrane</keyword>
<evidence type="ECO:0000256" key="2">
    <source>
        <dbReference type="SAM" id="Phobius"/>
    </source>
</evidence>
<feature type="compositionally biased region" description="Basic and acidic residues" evidence="1">
    <location>
        <begin position="1"/>
        <end position="10"/>
    </location>
</feature>
<keyword evidence="2" id="KW-1133">Transmembrane helix</keyword>
<evidence type="ECO:0000313" key="4">
    <source>
        <dbReference type="Proteomes" id="UP000799764"/>
    </source>
</evidence>
<feature type="transmembrane region" description="Helical" evidence="2">
    <location>
        <begin position="193"/>
        <end position="214"/>
    </location>
</feature>
<accession>A0A9P4U621</accession>
<evidence type="ECO:0000256" key="1">
    <source>
        <dbReference type="SAM" id="MobiDB-lite"/>
    </source>
</evidence>
<comment type="caution">
    <text evidence="3">The sequence shown here is derived from an EMBL/GenBank/DDBJ whole genome shotgun (WGS) entry which is preliminary data.</text>
</comment>
<protein>
    <submittedName>
        <fullName evidence="3">Uncharacterized protein</fullName>
    </submittedName>
</protein>
<dbReference type="OrthoDB" id="10614444at2759"/>
<feature type="transmembrane region" description="Helical" evidence="2">
    <location>
        <begin position="74"/>
        <end position="96"/>
    </location>
</feature>
<dbReference type="AlphaFoldDB" id="A0A9P4U621"/>
<sequence>MNPPESDPRLVAKSRSTSNNRVKHQPGKSSTVSNFAKLEDPANTTKQLKHHLASTFRPAPGTTMMLELLRSTAVLFFLTVTFCGFGWLLNPARALMSFCHKYLVLYVETVDRAINYAFINMLLFTVALFTPFYETFGILTLTAYLFLRSTYYHDNPEAILFRPLRWADHDQSWVYSRAGPTCLKKFSASILQYCRYLTLCLAGYVAFFCALPPVTVTLATALEPRASPAWLTPTRPTNPVVYIGLAERA</sequence>
<feature type="region of interest" description="Disordered" evidence="1">
    <location>
        <begin position="1"/>
        <end position="36"/>
    </location>
</feature>
<dbReference type="EMBL" id="MU001515">
    <property type="protein sequence ID" value="KAF2437663.1"/>
    <property type="molecule type" value="Genomic_DNA"/>
</dbReference>
<keyword evidence="4" id="KW-1185">Reference proteome</keyword>
<gene>
    <name evidence="3" type="ORF">P171DRAFT_492008</name>
</gene>
<keyword evidence="2" id="KW-0472">Membrane</keyword>
<proteinExistence type="predicted"/>
<reference evidence="3" key="1">
    <citation type="journal article" date="2020" name="Stud. Mycol.">
        <title>101 Dothideomycetes genomes: a test case for predicting lifestyles and emergence of pathogens.</title>
        <authorList>
            <person name="Haridas S."/>
            <person name="Albert R."/>
            <person name="Binder M."/>
            <person name="Bloem J."/>
            <person name="Labutti K."/>
            <person name="Salamov A."/>
            <person name="Andreopoulos B."/>
            <person name="Baker S."/>
            <person name="Barry K."/>
            <person name="Bills G."/>
            <person name="Bluhm B."/>
            <person name="Cannon C."/>
            <person name="Castanera R."/>
            <person name="Culley D."/>
            <person name="Daum C."/>
            <person name="Ezra D."/>
            <person name="Gonzalez J."/>
            <person name="Henrissat B."/>
            <person name="Kuo A."/>
            <person name="Liang C."/>
            <person name="Lipzen A."/>
            <person name="Lutzoni F."/>
            <person name="Magnuson J."/>
            <person name="Mondo S."/>
            <person name="Nolan M."/>
            <person name="Ohm R."/>
            <person name="Pangilinan J."/>
            <person name="Park H.-J."/>
            <person name="Ramirez L."/>
            <person name="Alfaro M."/>
            <person name="Sun H."/>
            <person name="Tritt A."/>
            <person name="Yoshinaga Y."/>
            <person name="Zwiers L.-H."/>
            <person name="Turgeon B."/>
            <person name="Goodwin S."/>
            <person name="Spatafora J."/>
            <person name="Crous P."/>
            <person name="Grigoriev I."/>
        </authorList>
    </citation>
    <scope>NUCLEOTIDE SEQUENCE</scope>
    <source>
        <strain evidence="3">CBS 690.94</strain>
    </source>
</reference>
<organism evidence="3 4">
    <name type="scientific">Karstenula rhodostoma CBS 690.94</name>
    <dbReference type="NCBI Taxonomy" id="1392251"/>
    <lineage>
        <taxon>Eukaryota</taxon>
        <taxon>Fungi</taxon>
        <taxon>Dikarya</taxon>
        <taxon>Ascomycota</taxon>
        <taxon>Pezizomycotina</taxon>
        <taxon>Dothideomycetes</taxon>
        <taxon>Pleosporomycetidae</taxon>
        <taxon>Pleosporales</taxon>
        <taxon>Massarineae</taxon>
        <taxon>Didymosphaeriaceae</taxon>
        <taxon>Karstenula</taxon>
    </lineage>
</organism>
<evidence type="ECO:0000313" key="3">
    <source>
        <dbReference type="EMBL" id="KAF2437663.1"/>
    </source>
</evidence>
<name>A0A9P4U621_9PLEO</name>
<dbReference type="Proteomes" id="UP000799764">
    <property type="component" value="Unassembled WGS sequence"/>
</dbReference>